<organism evidence="2 3">
    <name type="scientific">Rhizopogon vesiculosus</name>
    <dbReference type="NCBI Taxonomy" id="180088"/>
    <lineage>
        <taxon>Eukaryota</taxon>
        <taxon>Fungi</taxon>
        <taxon>Dikarya</taxon>
        <taxon>Basidiomycota</taxon>
        <taxon>Agaricomycotina</taxon>
        <taxon>Agaricomycetes</taxon>
        <taxon>Agaricomycetidae</taxon>
        <taxon>Boletales</taxon>
        <taxon>Suillineae</taxon>
        <taxon>Rhizopogonaceae</taxon>
        <taxon>Rhizopogon</taxon>
    </lineage>
</organism>
<keyword evidence="3" id="KW-1185">Reference proteome</keyword>
<name>A0A1J8PV54_9AGAM</name>
<proteinExistence type="predicted"/>
<keyword evidence="1" id="KW-0472">Membrane</keyword>
<feature type="transmembrane region" description="Helical" evidence="1">
    <location>
        <begin position="177"/>
        <end position="199"/>
    </location>
</feature>
<keyword evidence="1" id="KW-1133">Transmembrane helix</keyword>
<feature type="transmembrane region" description="Helical" evidence="1">
    <location>
        <begin position="128"/>
        <end position="146"/>
    </location>
</feature>
<dbReference type="OrthoDB" id="2657527at2759"/>
<reference evidence="2 3" key="1">
    <citation type="submission" date="2016-03" db="EMBL/GenBank/DDBJ databases">
        <title>Comparative genomics of the ectomycorrhizal sister species Rhizopogon vinicolor and Rhizopogon vesiculosus (Basidiomycota: Boletales) reveals a divergence of the mating type B locus.</title>
        <authorList>
            <person name="Mujic A.B."/>
            <person name="Kuo A."/>
            <person name="Tritt A."/>
            <person name="Lipzen A."/>
            <person name="Chen C."/>
            <person name="Johnson J."/>
            <person name="Sharma A."/>
            <person name="Barry K."/>
            <person name="Grigoriev I.V."/>
            <person name="Spatafora J.W."/>
        </authorList>
    </citation>
    <scope>NUCLEOTIDE SEQUENCE [LARGE SCALE GENOMIC DNA]</scope>
    <source>
        <strain evidence="2 3">AM-OR11-056</strain>
    </source>
</reference>
<sequence length="234" mass="26211">MDDCPTQLGGHFGAANGSDSQQCVSEFHDVPETLKQVLLDRIEEERRMRSIDRFLNFLLLGAGATVYINHFATMQSTSLYPSRTTLVAGLNEVFHTVSNGTFTSGAFLAVFGAPSFISWALQSIMDECIFVPHLIVVAAMFGKWVLGHFSASTGENRDTQMRRRPLHSWPKHVRARVLWSLDALPVIFALSQGLYPICWFTAQRPLMGGCIVIVLCIFYRSMGLYYQNLMASHL</sequence>
<evidence type="ECO:0000313" key="2">
    <source>
        <dbReference type="EMBL" id="OJA13126.1"/>
    </source>
</evidence>
<evidence type="ECO:0000256" key="1">
    <source>
        <dbReference type="SAM" id="Phobius"/>
    </source>
</evidence>
<feature type="transmembrane region" description="Helical" evidence="1">
    <location>
        <begin position="102"/>
        <end position="121"/>
    </location>
</feature>
<gene>
    <name evidence="2" type="ORF">AZE42_07524</name>
</gene>
<protein>
    <submittedName>
        <fullName evidence="2">Uncharacterized protein</fullName>
    </submittedName>
</protein>
<evidence type="ECO:0000313" key="3">
    <source>
        <dbReference type="Proteomes" id="UP000183567"/>
    </source>
</evidence>
<keyword evidence="1" id="KW-0812">Transmembrane</keyword>
<dbReference type="Proteomes" id="UP000183567">
    <property type="component" value="Unassembled WGS sequence"/>
</dbReference>
<dbReference type="EMBL" id="LVVM01004353">
    <property type="protein sequence ID" value="OJA13126.1"/>
    <property type="molecule type" value="Genomic_DNA"/>
</dbReference>
<dbReference type="AlphaFoldDB" id="A0A1J8PV54"/>
<comment type="caution">
    <text evidence="2">The sequence shown here is derived from an EMBL/GenBank/DDBJ whole genome shotgun (WGS) entry which is preliminary data.</text>
</comment>
<feature type="transmembrane region" description="Helical" evidence="1">
    <location>
        <begin position="206"/>
        <end position="226"/>
    </location>
</feature>
<feature type="transmembrane region" description="Helical" evidence="1">
    <location>
        <begin position="54"/>
        <end position="72"/>
    </location>
</feature>
<accession>A0A1J8PV54</accession>